<dbReference type="RefSeq" id="WP_310921408.1">
    <property type="nucleotide sequence ID" value="NZ_JAMQON010000007.1"/>
</dbReference>
<feature type="compositionally biased region" description="Basic and acidic residues" evidence="4">
    <location>
        <begin position="215"/>
        <end position="226"/>
    </location>
</feature>
<dbReference type="PROSITE" id="PS51318">
    <property type="entry name" value="TAT"/>
    <property type="match status" value="1"/>
</dbReference>
<keyword evidence="2" id="KW-0813">Transport</keyword>
<evidence type="ECO:0000256" key="3">
    <source>
        <dbReference type="ARBA" id="ARBA00022729"/>
    </source>
</evidence>
<dbReference type="PANTHER" id="PTHR42953">
    <property type="entry name" value="HIGH-AFFINITY ZINC UPTAKE SYSTEM PROTEIN ZNUA-RELATED"/>
    <property type="match status" value="1"/>
</dbReference>
<name>A0ABU2FGZ5_9EURY</name>
<dbReference type="EMBL" id="JAMQON010000007">
    <property type="protein sequence ID" value="MDS0261534.1"/>
    <property type="molecule type" value="Genomic_DNA"/>
</dbReference>
<dbReference type="PANTHER" id="PTHR42953:SF3">
    <property type="entry name" value="HIGH-AFFINITY ZINC UPTAKE SYSTEM PROTEIN ZNUA"/>
    <property type="match status" value="1"/>
</dbReference>
<comment type="caution">
    <text evidence="5">The sequence shown here is derived from an EMBL/GenBank/DDBJ whole genome shotgun (WGS) entry which is preliminary data.</text>
</comment>
<feature type="compositionally biased region" description="Basic and acidic residues" evidence="4">
    <location>
        <begin position="129"/>
        <end position="208"/>
    </location>
</feature>
<evidence type="ECO:0000256" key="2">
    <source>
        <dbReference type="ARBA" id="ARBA00022448"/>
    </source>
</evidence>
<evidence type="ECO:0000256" key="4">
    <source>
        <dbReference type="SAM" id="MobiDB-lite"/>
    </source>
</evidence>
<dbReference type="SUPFAM" id="SSF53807">
    <property type="entry name" value="Helical backbone' metal receptor"/>
    <property type="match status" value="1"/>
</dbReference>
<evidence type="ECO:0000256" key="1">
    <source>
        <dbReference type="ARBA" id="ARBA00011028"/>
    </source>
</evidence>
<gene>
    <name evidence="5" type="ORF">NDI56_19210</name>
</gene>
<dbReference type="Proteomes" id="UP001259659">
    <property type="component" value="Unassembled WGS sequence"/>
</dbReference>
<comment type="similarity">
    <text evidence="1">Belongs to the bacterial solute-binding protein 9 family.</text>
</comment>
<keyword evidence="3" id="KW-0732">Signal</keyword>
<dbReference type="PROSITE" id="PS51257">
    <property type="entry name" value="PROKAR_LIPOPROTEIN"/>
    <property type="match status" value="1"/>
</dbReference>
<sequence>MEYTRRRMLAATAGLAGLGAVAGCSGGSGQSNAAAVQSSFFVFGDIADNVAGDSATTDLLVPLGQHGHGWEPGPRVRENIYDASLFVHGMAGFQPWADDILADLSADGAEVTPVDASADVSLLEFGAGGHDEHEGEHHDEHGTDSHDDHGTDSHDEHGTDSHDDHGTDSHDDHGTDSHDDHGTDSHDDHGTDSHDDHGTETHDGHEETHEGEDGDHDHGSMDPHFWMDPRRVATAVGTVEQAMADLDGDNADSYAANAEAFRNRLTDLDERIESRLADASKDVLLVAGHDAFGYLAERYGVRVEALTDASPDDRPTPSDIERAQMAIDEHGLSYICADPLESQTAADQLVAETDAEAVLPLTAMPGLRESWAESDWGYVDVMEQVNLPTLTEALGAR</sequence>
<dbReference type="InterPro" id="IPR050492">
    <property type="entry name" value="Bact_metal-bind_prot9"/>
</dbReference>
<dbReference type="Gene3D" id="3.40.50.1980">
    <property type="entry name" value="Nitrogenase molybdenum iron protein domain"/>
    <property type="match status" value="3"/>
</dbReference>
<protein>
    <submittedName>
        <fullName evidence="5">Zinc ABC transporter substrate-binding protein</fullName>
    </submittedName>
</protein>
<feature type="region of interest" description="Disordered" evidence="4">
    <location>
        <begin position="127"/>
        <end position="226"/>
    </location>
</feature>
<reference evidence="5 6" key="1">
    <citation type="submission" date="2022-06" db="EMBL/GenBank/DDBJ databases">
        <title>Haloarcula sp. a new haloarchaeum isolate from saline soil.</title>
        <authorList>
            <person name="Strakova D."/>
            <person name="Galisteo C."/>
            <person name="Sanchez-Porro C."/>
            <person name="Ventosa A."/>
        </authorList>
    </citation>
    <scope>NUCLEOTIDE SEQUENCE [LARGE SCALE GENOMIC DNA]</scope>
    <source>
        <strain evidence="5 6">S1CR25-12</strain>
    </source>
</reference>
<dbReference type="InterPro" id="IPR006127">
    <property type="entry name" value="ZnuA-like"/>
</dbReference>
<evidence type="ECO:0000313" key="5">
    <source>
        <dbReference type="EMBL" id="MDS0261534.1"/>
    </source>
</evidence>
<dbReference type="Pfam" id="PF01297">
    <property type="entry name" value="ZnuA"/>
    <property type="match status" value="1"/>
</dbReference>
<keyword evidence="6" id="KW-1185">Reference proteome</keyword>
<evidence type="ECO:0000313" key="6">
    <source>
        <dbReference type="Proteomes" id="UP001259659"/>
    </source>
</evidence>
<proteinExistence type="inferred from homology"/>
<dbReference type="InterPro" id="IPR006311">
    <property type="entry name" value="TAT_signal"/>
</dbReference>
<accession>A0ABU2FGZ5</accession>
<organism evidence="5 6">
    <name type="scientific">Haloarcula saliterrae</name>
    <dbReference type="NCBI Taxonomy" id="2950534"/>
    <lineage>
        <taxon>Archaea</taxon>
        <taxon>Methanobacteriati</taxon>
        <taxon>Methanobacteriota</taxon>
        <taxon>Stenosarchaea group</taxon>
        <taxon>Halobacteria</taxon>
        <taxon>Halobacteriales</taxon>
        <taxon>Haloarculaceae</taxon>
        <taxon>Haloarcula</taxon>
    </lineage>
</organism>